<dbReference type="InterPro" id="IPR007197">
    <property type="entry name" value="rSAM"/>
</dbReference>
<organism evidence="8 9">
    <name type="scientific">Defluviitalea saccharophila</name>
    <dbReference type="NCBI Taxonomy" id="879970"/>
    <lineage>
        <taxon>Bacteria</taxon>
        <taxon>Bacillati</taxon>
        <taxon>Bacillota</taxon>
        <taxon>Clostridia</taxon>
        <taxon>Lachnospirales</taxon>
        <taxon>Defluviitaleaceae</taxon>
        <taxon>Defluviitalea</taxon>
    </lineage>
</organism>
<dbReference type="InterPro" id="IPR006638">
    <property type="entry name" value="Elp3/MiaA/NifB-like_rSAM"/>
</dbReference>
<evidence type="ECO:0000256" key="1">
    <source>
        <dbReference type="ARBA" id="ARBA00001966"/>
    </source>
</evidence>
<dbReference type="InterPro" id="IPR051198">
    <property type="entry name" value="BchE-like"/>
</dbReference>
<dbReference type="InterPro" id="IPR006158">
    <property type="entry name" value="Cobalamin-bd"/>
</dbReference>
<evidence type="ECO:0000256" key="3">
    <source>
        <dbReference type="ARBA" id="ARBA00022723"/>
    </source>
</evidence>
<keyword evidence="2" id="KW-0949">S-adenosyl-L-methionine</keyword>
<dbReference type="SUPFAM" id="SSF102114">
    <property type="entry name" value="Radical SAM enzymes"/>
    <property type="match status" value="1"/>
</dbReference>
<accession>A0ABZ2Y580</accession>
<evidence type="ECO:0000259" key="6">
    <source>
        <dbReference type="PROSITE" id="PS51332"/>
    </source>
</evidence>
<dbReference type="PANTHER" id="PTHR43409:SF16">
    <property type="entry name" value="SLR0320 PROTEIN"/>
    <property type="match status" value="1"/>
</dbReference>
<dbReference type="SMART" id="SM00729">
    <property type="entry name" value="Elp3"/>
    <property type="match status" value="1"/>
</dbReference>
<dbReference type="Pfam" id="PF02310">
    <property type="entry name" value="B12-binding"/>
    <property type="match status" value="1"/>
</dbReference>
<comment type="cofactor">
    <cofactor evidence="1">
        <name>[4Fe-4S] cluster</name>
        <dbReference type="ChEBI" id="CHEBI:49883"/>
    </cofactor>
</comment>
<dbReference type="EMBL" id="CP121687">
    <property type="protein sequence ID" value="WZL69791.1"/>
    <property type="molecule type" value="Genomic_DNA"/>
</dbReference>
<dbReference type="Proteomes" id="UP001486565">
    <property type="component" value="Chromosome"/>
</dbReference>
<dbReference type="Gene3D" id="3.80.30.20">
    <property type="entry name" value="tm_1862 like domain"/>
    <property type="match status" value="1"/>
</dbReference>
<dbReference type="PROSITE" id="PS51918">
    <property type="entry name" value="RADICAL_SAM"/>
    <property type="match status" value="1"/>
</dbReference>
<evidence type="ECO:0000313" key="8">
    <source>
        <dbReference type="EMBL" id="WZL69791.1"/>
    </source>
</evidence>
<evidence type="ECO:0000313" key="9">
    <source>
        <dbReference type="Proteomes" id="UP001486565"/>
    </source>
</evidence>
<gene>
    <name evidence="8" type="ORF">QBE51_13595</name>
</gene>
<dbReference type="InterPro" id="IPR023404">
    <property type="entry name" value="rSAM_horseshoe"/>
</dbReference>
<dbReference type="InterPro" id="IPR025288">
    <property type="entry name" value="DUF4080"/>
</dbReference>
<keyword evidence="5" id="KW-0411">Iron-sulfur</keyword>
<dbReference type="Pfam" id="PF13311">
    <property type="entry name" value="DUF4080"/>
    <property type="match status" value="1"/>
</dbReference>
<dbReference type="PROSITE" id="PS51332">
    <property type="entry name" value="B12_BINDING"/>
    <property type="match status" value="1"/>
</dbReference>
<evidence type="ECO:0000256" key="2">
    <source>
        <dbReference type="ARBA" id="ARBA00022691"/>
    </source>
</evidence>
<dbReference type="PANTHER" id="PTHR43409">
    <property type="entry name" value="ANAEROBIC MAGNESIUM-PROTOPORPHYRIN IX MONOMETHYL ESTER CYCLASE-RELATED"/>
    <property type="match status" value="1"/>
</dbReference>
<evidence type="ECO:0000256" key="5">
    <source>
        <dbReference type="ARBA" id="ARBA00023014"/>
    </source>
</evidence>
<dbReference type="SFLD" id="SFLDS00029">
    <property type="entry name" value="Radical_SAM"/>
    <property type="match status" value="1"/>
</dbReference>
<dbReference type="Pfam" id="PF04055">
    <property type="entry name" value="Radical_SAM"/>
    <property type="match status" value="1"/>
</dbReference>
<dbReference type="InterPro" id="IPR058240">
    <property type="entry name" value="rSAM_sf"/>
</dbReference>
<evidence type="ECO:0000256" key="4">
    <source>
        <dbReference type="ARBA" id="ARBA00023004"/>
    </source>
</evidence>
<dbReference type="RefSeq" id="WP_341876778.1">
    <property type="nucleotide sequence ID" value="NZ_CP121687.1"/>
</dbReference>
<feature type="domain" description="B12-binding" evidence="6">
    <location>
        <begin position="1"/>
        <end position="134"/>
    </location>
</feature>
<proteinExistence type="predicted"/>
<name>A0ABZ2Y580_9FIRM</name>
<dbReference type="CDD" id="cd02068">
    <property type="entry name" value="radical_SAM_B12_BD"/>
    <property type="match status" value="1"/>
</dbReference>
<reference evidence="8 9" key="1">
    <citation type="submission" date="2023-03" db="EMBL/GenBank/DDBJ databases">
        <title>Novel Species.</title>
        <authorList>
            <person name="Ma S."/>
        </authorList>
    </citation>
    <scope>NUCLEOTIDE SEQUENCE [LARGE SCALE GENOMIC DNA]</scope>
    <source>
        <strain evidence="8 9">LIND6LT2</strain>
    </source>
</reference>
<dbReference type="SFLD" id="SFLDG01082">
    <property type="entry name" value="B12-binding_domain_containing"/>
    <property type="match status" value="1"/>
</dbReference>
<keyword evidence="4" id="KW-0408">Iron</keyword>
<protein>
    <submittedName>
        <fullName evidence="8">B12-binding domain-containing radical SAM protein</fullName>
    </submittedName>
</protein>
<dbReference type="SFLD" id="SFLDG01123">
    <property type="entry name" value="methyltransferase_(Class_B)"/>
    <property type="match status" value="1"/>
</dbReference>
<keyword evidence="3" id="KW-0479">Metal-binding</keyword>
<evidence type="ECO:0000259" key="7">
    <source>
        <dbReference type="PROSITE" id="PS51918"/>
    </source>
</evidence>
<dbReference type="Gene3D" id="3.40.50.280">
    <property type="entry name" value="Cobalamin-binding domain"/>
    <property type="match status" value="1"/>
</dbReference>
<keyword evidence="9" id="KW-1185">Reference proteome</keyword>
<dbReference type="InterPro" id="IPR034466">
    <property type="entry name" value="Methyltransferase_Class_B"/>
</dbReference>
<sequence length="587" mass="69324">MNIVLSALNAKYIHTSLALRSLKAFCREYKDNITIAEYTINHEENYILNEIYKLNPDILGFACYIWNIEQTLDLVSNIKKILPNTLIVLGGPEVSYDGEKLLKDYKEIDVIIYGEGEETFYEILHSYIDGNKSLEKIDGIIYAANGQIIRNKERVPLNLDDIPFVYEEFQDMENQILYYESTRGCPYQCQYCLSSIDKKVRFLSLERVYSDLQRFLDGKVKQVKFVDRTFNCNKKHAWAIWSYLMEHDNGTTNFHFEISADLLDDETIAFLSKARPGLFQFEIGVQTTNKEVLKIINRKMDFEQLKIIVSKIKQAQNIHQHLDLIAGLPGEDYASFKNSFNDVYSLFPEQLQLGFLKVLKGSGMRINAEQYGLIYKKKAPYEILFTRELNYGEMLKLKMIEEMVEKYYNSGRFYYSIRYITHFFDTPFDFYEALAVYWERKGYHHVQHNKIQLYTILLEFFKEKAEEGAEVFKELLKFDIYLHEKAKKLPEWMDSSEEMYKSQIRDFYRNEENIKHYLPKLMEYSSKQISRMAHLEVFPIDFTEWIKSIGSGEESLKIDKKPTAILFDYYSKNQILGHAAFYKVIIQ</sequence>
<feature type="domain" description="Radical SAM core" evidence="7">
    <location>
        <begin position="171"/>
        <end position="398"/>
    </location>
</feature>